<dbReference type="InParanoid" id="A0A7R8Z312"/>
<proteinExistence type="predicted"/>
<dbReference type="Proteomes" id="UP000594454">
    <property type="component" value="Chromosome 5"/>
</dbReference>
<protein>
    <submittedName>
        <fullName evidence="1">Uncharacterized protein</fullName>
    </submittedName>
</protein>
<reference evidence="1 2" key="1">
    <citation type="submission" date="2020-11" db="EMBL/GenBank/DDBJ databases">
        <authorList>
            <person name="Wallbank WR R."/>
            <person name="Pardo Diaz C."/>
            <person name="Kozak K."/>
            <person name="Martin S."/>
            <person name="Jiggins C."/>
            <person name="Moest M."/>
            <person name="Warren A I."/>
            <person name="Generalovic N T."/>
            <person name="Byers J.R.P. K."/>
            <person name="Montejo-Kovacevich G."/>
            <person name="Yen C E."/>
        </authorList>
    </citation>
    <scope>NUCLEOTIDE SEQUENCE [LARGE SCALE GENOMIC DNA]</scope>
</reference>
<evidence type="ECO:0000313" key="2">
    <source>
        <dbReference type="Proteomes" id="UP000594454"/>
    </source>
</evidence>
<sequence>MATPHSPIFRLQRFLQAEEFRNLSLTPIGMREIRKFTCETVHRSVDNFVFNVRAFFFLGPSPQFSDKCILIYQRTVKTRELIQCAKDACELWCFVSLEKKQFGKNLENSIEQQLEYIISIPHHLRITIF</sequence>
<dbReference type="EMBL" id="LR899013">
    <property type="protein sequence ID" value="CAD7091472.1"/>
    <property type="molecule type" value="Genomic_DNA"/>
</dbReference>
<dbReference type="AlphaFoldDB" id="A0A7R8Z312"/>
<gene>
    <name evidence="1" type="ORF">HERILL_LOCUS13888</name>
</gene>
<organism evidence="1 2">
    <name type="scientific">Hermetia illucens</name>
    <name type="common">Black soldier fly</name>
    <dbReference type="NCBI Taxonomy" id="343691"/>
    <lineage>
        <taxon>Eukaryota</taxon>
        <taxon>Metazoa</taxon>
        <taxon>Ecdysozoa</taxon>
        <taxon>Arthropoda</taxon>
        <taxon>Hexapoda</taxon>
        <taxon>Insecta</taxon>
        <taxon>Pterygota</taxon>
        <taxon>Neoptera</taxon>
        <taxon>Endopterygota</taxon>
        <taxon>Diptera</taxon>
        <taxon>Brachycera</taxon>
        <taxon>Stratiomyomorpha</taxon>
        <taxon>Stratiomyidae</taxon>
        <taxon>Hermetiinae</taxon>
        <taxon>Hermetia</taxon>
    </lineage>
</organism>
<name>A0A7R8Z312_HERIL</name>
<keyword evidence="2" id="KW-1185">Reference proteome</keyword>
<evidence type="ECO:0000313" key="1">
    <source>
        <dbReference type="EMBL" id="CAD7091472.1"/>
    </source>
</evidence>
<accession>A0A7R8Z312</accession>